<reference evidence="1 2" key="1">
    <citation type="submission" date="2024-09" db="EMBL/GenBank/DDBJ databases">
        <title>A chromosome-level genome assembly of Gray's grenadier anchovy, Coilia grayii.</title>
        <authorList>
            <person name="Fu Z."/>
        </authorList>
    </citation>
    <scope>NUCLEOTIDE SEQUENCE [LARGE SCALE GENOMIC DNA]</scope>
    <source>
        <strain evidence="1">G4</strain>
        <tissue evidence="1">Muscle</tissue>
    </source>
</reference>
<dbReference type="InterPro" id="IPR008042">
    <property type="entry name" value="Retrotrans_Pao"/>
</dbReference>
<evidence type="ECO:0000313" key="1">
    <source>
        <dbReference type="EMBL" id="KAL2084932.1"/>
    </source>
</evidence>
<dbReference type="AlphaFoldDB" id="A0ABD1JCN9"/>
<accession>A0ABD1JCN9</accession>
<dbReference type="EMBL" id="JBHFQA010000017">
    <property type="protein sequence ID" value="KAL2084932.1"/>
    <property type="molecule type" value="Genomic_DNA"/>
</dbReference>
<evidence type="ECO:0008006" key="3">
    <source>
        <dbReference type="Google" id="ProtNLM"/>
    </source>
</evidence>
<organism evidence="1 2">
    <name type="scientific">Coilia grayii</name>
    <name type="common">Gray's grenadier anchovy</name>
    <dbReference type="NCBI Taxonomy" id="363190"/>
    <lineage>
        <taxon>Eukaryota</taxon>
        <taxon>Metazoa</taxon>
        <taxon>Chordata</taxon>
        <taxon>Craniata</taxon>
        <taxon>Vertebrata</taxon>
        <taxon>Euteleostomi</taxon>
        <taxon>Actinopterygii</taxon>
        <taxon>Neopterygii</taxon>
        <taxon>Teleostei</taxon>
        <taxon>Clupei</taxon>
        <taxon>Clupeiformes</taxon>
        <taxon>Clupeoidei</taxon>
        <taxon>Engraulidae</taxon>
        <taxon>Coilinae</taxon>
        <taxon>Coilia</taxon>
    </lineage>
</organism>
<protein>
    <recommendedName>
        <fullName evidence="3">Reverse transcriptase/retrotransposon-derived protein RNase H-like domain-containing protein</fullName>
    </recommendedName>
</protein>
<proteinExistence type="predicted"/>
<name>A0ABD1JCN9_9TELE</name>
<dbReference type="Pfam" id="PF05380">
    <property type="entry name" value="Peptidase_A17"/>
    <property type="match status" value="1"/>
</dbReference>
<evidence type="ECO:0000313" key="2">
    <source>
        <dbReference type="Proteomes" id="UP001591681"/>
    </source>
</evidence>
<sequence>MRTVYCILASQYDPLGFIIPYTTRAKVLVQALWRTERQWDDPILDDLLPLWEAWESELTDLQNVTIPRRYTPFNITIEDVELHVFCDASEKAYGAVAYIRVVDSAGQTHVSFVLARSRVAPKRRLSIPRLELCTALTGAQLAKTSFVIWLHGQIVPEEVFATVLVEVEGILNSKPLGYVSSDVADPDPITPNLLLMGQRDASMPQALYGPEALLGQRLYRHSQVIGDHFWNQFIRRYLPNLQL</sequence>
<dbReference type="PANTHER" id="PTHR47331:SF5">
    <property type="entry name" value="RIBONUCLEASE H"/>
    <property type="match status" value="1"/>
</dbReference>
<dbReference type="Proteomes" id="UP001591681">
    <property type="component" value="Unassembled WGS sequence"/>
</dbReference>
<comment type="caution">
    <text evidence="1">The sequence shown here is derived from an EMBL/GenBank/DDBJ whole genome shotgun (WGS) entry which is preliminary data.</text>
</comment>
<keyword evidence="2" id="KW-1185">Reference proteome</keyword>
<dbReference type="PANTHER" id="PTHR47331">
    <property type="entry name" value="PHD-TYPE DOMAIN-CONTAINING PROTEIN"/>
    <property type="match status" value="1"/>
</dbReference>
<gene>
    <name evidence="1" type="ORF">ACEWY4_020450</name>
</gene>